<evidence type="ECO:0000256" key="2">
    <source>
        <dbReference type="SAM" id="SignalP"/>
    </source>
</evidence>
<dbReference type="EMBL" id="BDGG01000003">
    <property type="protein sequence ID" value="GAU94896.1"/>
    <property type="molecule type" value="Genomic_DNA"/>
</dbReference>
<comment type="caution">
    <text evidence="3">The sequence shown here is derived from an EMBL/GenBank/DDBJ whole genome shotgun (WGS) entry which is preliminary data.</text>
</comment>
<proteinExistence type="predicted"/>
<name>A0A1D1UZ59_RAMVA</name>
<evidence type="ECO:0000313" key="3">
    <source>
        <dbReference type="EMBL" id="GAU94896.1"/>
    </source>
</evidence>
<evidence type="ECO:0000256" key="1">
    <source>
        <dbReference type="SAM" id="MobiDB-lite"/>
    </source>
</evidence>
<dbReference type="AlphaFoldDB" id="A0A1D1UZ59"/>
<feature type="chain" id="PRO_5013380255" evidence="2">
    <location>
        <begin position="16"/>
        <end position="74"/>
    </location>
</feature>
<evidence type="ECO:0000313" key="4">
    <source>
        <dbReference type="Proteomes" id="UP000186922"/>
    </source>
</evidence>
<keyword evidence="4" id="KW-1185">Reference proteome</keyword>
<organism evidence="3 4">
    <name type="scientific">Ramazzottius varieornatus</name>
    <name type="common">Water bear</name>
    <name type="synonym">Tardigrade</name>
    <dbReference type="NCBI Taxonomy" id="947166"/>
    <lineage>
        <taxon>Eukaryota</taxon>
        <taxon>Metazoa</taxon>
        <taxon>Ecdysozoa</taxon>
        <taxon>Tardigrada</taxon>
        <taxon>Eutardigrada</taxon>
        <taxon>Parachela</taxon>
        <taxon>Hypsibioidea</taxon>
        <taxon>Ramazzottiidae</taxon>
        <taxon>Ramazzottius</taxon>
    </lineage>
</organism>
<accession>A0A1D1UZ59</accession>
<keyword evidence="2" id="KW-0732">Signal</keyword>
<feature type="signal peptide" evidence="2">
    <location>
        <begin position="1"/>
        <end position="15"/>
    </location>
</feature>
<feature type="region of interest" description="Disordered" evidence="1">
    <location>
        <begin position="26"/>
        <end position="74"/>
    </location>
</feature>
<sequence>MKVLVVLLAIAAVQAQYNGVGAANGTTMGPSSAAPDHQTNGHHANDGDHVNALFIRSSRHGHRCSDHQGINQSR</sequence>
<protein>
    <submittedName>
        <fullName evidence="3">Uncharacterized protein</fullName>
    </submittedName>
</protein>
<dbReference type="Proteomes" id="UP000186922">
    <property type="component" value="Unassembled WGS sequence"/>
</dbReference>
<gene>
    <name evidence="3" type="primary">RvY_06595-1</name>
    <name evidence="3" type="synonym">RvY_06595.1</name>
    <name evidence="3" type="ORF">RvY_06595</name>
</gene>
<reference evidence="3 4" key="1">
    <citation type="journal article" date="2016" name="Nat. Commun.">
        <title>Extremotolerant tardigrade genome and improved radiotolerance of human cultured cells by tardigrade-unique protein.</title>
        <authorList>
            <person name="Hashimoto T."/>
            <person name="Horikawa D.D."/>
            <person name="Saito Y."/>
            <person name="Kuwahara H."/>
            <person name="Kozuka-Hata H."/>
            <person name="Shin-I T."/>
            <person name="Minakuchi Y."/>
            <person name="Ohishi K."/>
            <person name="Motoyama A."/>
            <person name="Aizu T."/>
            <person name="Enomoto A."/>
            <person name="Kondo K."/>
            <person name="Tanaka S."/>
            <person name="Hara Y."/>
            <person name="Koshikawa S."/>
            <person name="Sagara H."/>
            <person name="Miura T."/>
            <person name="Yokobori S."/>
            <person name="Miyagawa K."/>
            <person name="Suzuki Y."/>
            <person name="Kubo T."/>
            <person name="Oyama M."/>
            <person name="Kohara Y."/>
            <person name="Fujiyama A."/>
            <person name="Arakawa K."/>
            <person name="Katayama T."/>
            <person name="Toyoda A."/>
            <person name="Kunieda T."/>
        </authorList>
    </citation>
    <scope>NUCLEOTIDE SEQUENCE [LARGE SCALE GENOMIC DNA]</scope>
    <source>
        <strain evidence="3 4">YOKOZUNA-1</strain>
    </source>
</reference>